<dbReference type="Gene3D" id="1.10.150.240">
    <property type="entry name" value="Putative phosphatase, domain 2"/>
    <property type="match status" value="1"/>
</dbReference>
<name>A0A4U0V0T9_9PEZI</name>
<proteinExistence type="predicted"/>
<dbReference type="Gene3D" id="3.40.50.1000">
    <property type="entry name" value="HAD superfamily/HAD-like"/>
    <property type="match status" value="1"/>
</dbReference>
<dbReference type="STRING" id="331657.A0A4U0V0T9"/>
<feature type="non-terminal residue" evidence="2">
    <location>
        <position position="129"/>
    </location>
</feature>
<dbReference type="PANTHER" id="PTHR43316:SF3">
    <property type="entry name" value="HALOACID DEHALOGENASE, TYPE II (AFU_ORTHOLOGUE AFUA_2G07750)-RELATED"/>
    <property type="match status" value="1"/>
</dbReference>
<accession>A0A4U0V0T9</accession>
<protein>
    <recommendedName>
        <fullName evidence="4">Haloacid dehalogenase, type II</fullName>
    </recommendedName>
</protein>
<dbReference type="InterPro" id="IPR036412">
    <property type="entry name" value="HAD-like_sf"/>
</dbReference>
<dbReference type="OrthoDB" id="3256520at2759"/>
<dbReference type="Proteomes" id="UP000308768">
    <property type="component" value="Unassembled WGS sequence"/>
</dbReference>
<evidence type="ECO:0008006" key="4">
    <source>
        <dbReference type="Google" id="ProtNLM"/>
    </source>
</evidence>
<dbReference type="InterPro" id="IPR051540">
    <property type="entry name" value="S-2-haloacid_dehalogenase"/>
</dbReference>
<sequence length="129" mass="14222">MTSKSGNIVVAFDAYGTLLSTESIAKKLSSHFGEEKAKTIAAEWRKYQLEYTWRLNSMNQYQDFSSITLNSLKHALKEASVSLEKQDIDDLMKAYDSLSTFPDVAPGLSKLADTPGITAVVFSNGTNTM</sequence>
<dbReference type="AlphaFoldDB" id="A0A4U0V0T9"/>
<dbReference type="InterPro" id="IPR023214">
    <property type="entry name" value="HAD_sf"/>
</dbReference>
<keyword evidence="3" id="KW-1185">Reference proteome</keyword>
<evidence type="ECO:0000313" key="2">
    <source>
        <dbReference type="EMBL" id="TKA41246.1"/>
    </source>
</evidence>
<dbReference type="GO" id="GO:0016787">
    <property type="term" value="F:hydrolase activity"/>
    <property type="evidence" value="ECO:0007669"/>
    <property type="project" value="UniProtKB-KW"/>
</dbReference>
<dbReference type="InterPro" id="IPR023198">
    <property type="entry name" value="PGP-like_dom2"/>
</dbReference>
<dbReference type="SUPFAM" id="SSF56784">
    <property type="entry name" value="HAD-like"/>
    <property type="match status" value="1"/>
</dbReference>
<dbReference type="EMBL" id="NAJN01003290">
    <property type="protein sequence ID" value="TKA41246.1"/>
    <property type="molecule type" value="Genomic_DNA"/>
</dbReference>
<evidence type="ECO:0000313" key="3">
    <source>
        <dbReference type="Proteomes" id="UP000308768"/>
    </source>
</evidence>
<gene>
    <name evidence="2" type="ORF">B0A49_13770</name>
</gene>
<comment type="caution">
    <text evidence="2">The sequence shown here is derived from an EMBL/GenBank/DDBJ whole genome shotgun (WGS) entry which is preliminary data.</text>
</comment>
<dbReference type="PANTHER" id="PTHR43316">
    <property type="entry name" value="HYDROLASE, HALOACID DELAHOGENASE-RELATED"/>
    <property type="match status" value="1"/>
</dbReference>
<organism evidence="2 3">
    <name type="scientific">Cryomyces minteri</name>
    <dbReference type="NCBI Taxonomy" id="331657"/>
    <lineage>
        <taxon>Eukaryota</taxon>
        <taxon>Fungi</taxon>
        <taxon>Dikarya</taxon>
        <taxon>Ascomycota</taxon>
        <taxon>Pezizomycotina</taxon>
        <taxon>Dothideomycetes</taxon>
        <taxon>Dothideomycetes incertae sedis</taxon>
        <taxon>Cryomyces</taxon>
    </lineage>
</organism>
<dbReference type="Pfam" id="PF00702">
    <property type="entry name" value="Hydrolase"/>
    <property type="match status" value="1"/>
</dbReference>
<keyword evidence="1" id="KW-0378">Hydrolase</keyword>
<evidence type="ECO:0000256" key="1">
    <source>
        <dbReference type="ARBA" id="ARBA00022801"/>
    </source>
</evidence>
<reference evidence="2 3" key="1">
    <citation type="submission" date="2017-03" db="EMBL/GenBank/DDBJ databases">
        <title>Genomes of endolithic fungi from Antarctica.</title>
        <authorList>
            <person name="Coleine C."/>
            <person name="Masonjones S."/>
            <person name="Stajich J.E."/>
        </authorList>
    </citation>
    <scope>NUCLEOTIDE SEQUENCE [LARGE SCALE GENOMIC DNA]</scope>
    <source>
        <strain evidence="2 3">CCFEE 5187</strain>
    </source>
</reference>